<dbReference type="NCBIfam" id="TIGR02384">
    <property type="entry name" value="RelB_DinJ"/>
    <property type="match status" value="1"/>
</dbReference>
<organism evidence="1 2">
    <name type="scientific">Lentilactobacillus fungorum</name>
    <dbReference type="NCBI Taxonomy" id="2201250"/>
    <lineage>
        <taxon>Bacteria</taxon>
        <taxon>Bacillati</taxon>
        <taxon>Bacillota</taxon>
        <taxon>Bacilli</taxon>
        <taxon>Lactobacillales</taxon>
        <taxon>Lactobacillaceae</taxon>
        <taxon>Lentilactobacillus</taxon>
    </lineage>
</organism>
<keyword evidence="2" id="KW-1185">Reference proteome</keyword>
<evidence type="ECO:0000313" key="1">
    <source>
        <dbReference type="EMBL" id="GHP13865.1"/>
    </source>
</evidence>
<dbReference type="Proteomes" id="UP000604765">
    <property type="component" value="Unassembled WGS sequence"/>
</dbReference>
<reference evidence="1 2" key="1">
    <citation type="journal article" date="2021" name="Int. J. Syst. Evol. Microbiol.">
        <title>Lentilactobacillus fungorum sp. nov., isolated from spent mushroom substrates.</title>
        <authorList>
            <person name="Tohno M."/>
            <person name="Tanizawa Y."/>
            <person name="Kojima Y."/>
            <person name="Sakamoto M."/>
            <person name="Ohkuma M."/>
            <person name="Kobayashi H."/>
        </authorList>
    </citation>
    <scope>NUCLEOTIDE SEQUENCE [LARGE SCALE GENOMIC DNA]</scope>
    <source>
        <strain evidence="1 2">YK48G</strain>
    </source>
</reference>
<gene>
    <name evidence="1" type="ORF">YK48G_12900</name>
</gene>
<name>A0ABQ3VY81_9LACO</name>
<proteinExistence type="predicted"/>
<sequence length="87" mass="9580">MATIQITLSDQEKQQVDQLFKQLGMTTSGAIKIFLSQSIQNQGLPFIPQLKDASRKPSAVYPTVGKNGELIIPDDAPKEVKDWVTHG</sequence>
<comment type="caution">
    <text evidence="1">The sequence shown here is derived from an EMBL/GenBank/DDBJ whole genome shotgun (WGS) entry which is preliminary data.</text>
</comment>
<dbReference type="InterPro" id="IPR013321">
    <property type="entry name" value="Arc_rbn_hlx_hlx"/>
</dbReference>
<accession>A0ABQ3VY81</accession>
<dbReference type="Gene3D" id="1.10.1220.10">
    <property type="entry name" value="Met repressor-like"/>
    <property type="match status" value="1"/>
</dbReference>
<evidence type="ECO:0008006" key="3">
    <source>
        <dbReference type="Google" id="ProtNLM"/>
    </source>
</evidence>
<protein>
    <recommendedName>
        <fullName evidence="3">Type II toxin-antitoxin system RelB/DinJ family antitoxin</fullName>
    </recommendedName>
</protein>
<dbReference type="Pfam" id="PF04221">
    <property type="entry name" value="RelB"/>
    <property type="match status" value="1"/>
</dbReference>
<dbReference type="EMBL" id="BNJR01000012">
    <property type="protein sequence ID" value="GHP13865.1"/>
    <property type="molecule type" value="Genomic_DNA"/>
</dbReference>
<evidence type="ECO:0000313" key="2">
    <source>
        <dbReference type="Proteomes" id="UP000604765"/>
    </source>
</evidence>
<dbReference type="InterPro" id="IPR007337">
    <property type="entry name" value="RelB/DinJ"/>
</dbReference>
<dbReference type="RefSeq" id="WP_203629889.1">
    <property type="nucleotide sequence ID" value="NZ_BNJR01000012.1"/>
</dbReference>